<reference evidence="9" key="1">
    <citation type="journal article" date="2016" name="Nature">
        <title>The genome of the seagrass Zostera marina reveals angiosperm adaptation to the sea.</title>
        <authorList>
            <person name="Olsen J.L."/>
            <person name="Rouze P."/>
            <person name="Verhelst B."/>
            <person name="Lin Y.-C."/>
            <person name="Bayer T."/>
            <person name="Collen J."/>
            <person name="Dattolo E."/>
            <person name="De Paoli E."/>
            <person name="Dittami S."/>
            <person name="Maumus F."/>
            <person name="Michel G."/>
            <person name="Kersting A."/>
            <person name="Lauritano C."/>
            <person name="Lohaus R."/>
            <person name="Toepel M."/>
            <person name="Tonon T."/>
            <person name="Vanneste K."/>
            <person name="Amirebrahimi M."/>
            <person name="Brakel J."/>
            <person name="Bostroem C."/>
            <person name="Chovatia M."/>
            <person name="Grimwood J."/>
            <person name="Jenkins J.W."/>
            <person name="Jueterbock A."/>
            <person name="Mraz A."/>
            <person name="Stam W.T."/>
            <person name="Tice H."/>
            <person name="Bornberg-Bauer E."/>
            <person name="Green P.J."/>
            <person name="Pearson G.A."/>
            <person name="Procaccini G."/>
            <person name="Duarte C.M."/>
            <person name="Schmutz J."/>
            <person name="Reusch T.B.H."/>
            <person name="Van de Peer Y."/>
        </authorList>
    </citation>
    <scope>NUCLEOTIDE SEQUENCE [LARGE SCALE GENOMIC DNA]</scope>
    <source>
        <strain evidence="9">cv. Finnish</strain>
    </source>
</reference>
<organism evidence="8 9">
    <name type="scientific">Zostera marina</name>
    <name type="common">Eelgrass</name>
    <dbReference type="NCBI Taxonomy" id="29655"/>
    <lineage>
        <taxon>Eukaryota</taxon>
        <taxon>Viridiplantae</taxon>
        <taxon>Streptophyta</taxon>
        <taxon>Embryophyta</taxon>
        <taxon>Tracheophyta</taxon>
        <taxon>Spermatophyta</taxon>
        <taxon>Magnoliopsida</taxon>
        <taxon>Liliopsida</taxon>
        <taxon>Zosteraceae</taxon>
        <taxon>Zostera</taxon>
    </lineage>
</organism>
<comment type="subcellular location">
    <subcellularLocation>
        <location evidence="1">Nucleus</location>
        <location evidence="1">Nucleolus</location>
    </subcellularLocation>
    <subcellularLocation>
        <location evidence="2">Nucleus</location>
        <location evidence="2">Nucleoplasm</location>
    </subcellularLocation>
</comment>
<dbReference type="GO" id="GO:0000027">
    <property type="term" value="P:ribosomal large subunit assembly"/>
    <property type="evidence" value="ECO:0000318"/>
    <property type="project" value="GO_Central"/>
</dbReference>
<evidence type="ECO:0000256" key="7">
    <source>
        <dbReference type="SAM" id="Coils"/>
    </source>
</evidence>
<protein>
    <recommendedName>
        <fullName evidence="4">Ribosome biogenesis protein NOP53</fullName>
    </recommendedName>
</protein>
<feature type="coiled-coil region" evidence="7">
    <location>
        <begin position="244"/>
        <end position="272"/>
    </location>
</feature>
<dbReference type="Proteomes" id="UP000036987">
    <property type="component" value="Unassembled WGS sequence"/>
</dbReference>
<evidence type="ECO:0000256" key="3">
    <source>
        <dbReference type="ARBA" id="ARBA00008838"/>
    </source>
</evidence>
<dbReference type="PIRSF" id="PIRSF017302">
    <property type="entry name" value="Gltscr2"/>
    <property type="match status" value="1"/>
</dbReference>
<name>A0A0K9PAH4_ZOSMR</name>
<evidence type="ECO:0000313" key="9">
    <source>
        <dbReference type="Proteomes" id="UP000036987"/>
    </source>
</evidence>
<dbReference type="EMBL" id="LFYR01000981">
    <property type="protein sequence ID" value="KMZ66088.1"/>
    <property type="molecule type" value="Genomic_DNA"/>
</dbReference>
<evidence type="ECO:0000256" key="4">
    <source>
        <dbReference type="ARBA" id="ARBA00018339"/>
    </source>
</evidence>
<dbReference type="InterPro" id="IPR011687">
    <property type="entry name" value="Nop53/GLTSCR2"/>
</dbReference>
<dbReference type="GO" id="GO:0006364">
    <property type="term" value="P:rRNA processing"/>
    <property type="evidence" value="ECO:0000318"/>
    <property type="project" value="GO_Central"/>
</dbReference>
<dbReference type="PANTHER" id="PTHR14211">
    <property type="entry name" value="GLIOMA SUPPRESSOR CANDIDATE REGION GENE 2"/>
    <property type="match status" value="1"/>
</dbReference>
<dbReference type="GO" id="GO:0005654">
    <property type="term" value="C:nucleoplasm"/>
    <property type="evidence" value="ECO:0007669"/>
    <property type="project" value="UniProtKB-SubCell"/>
</dbReference>
<dbReference type="GO" id="GO:0008097">
    <property type="term" value="F:5S rRNA binding"/>
    <property type="evidence" value="ECO:0000318"/>
    <property type="project" value="GO_Central"/>
</dbReference>
<keyword evidence="5" id="KW-0690">Ribosome biogenesis</keyword>
<evidence type="ECO:0000313" key="8">
    <source>
        <dbReference type="EMBL" id="KMZ66088.1"/>
    </source>
</evidence>
<evidence type="ECO:0000256" key="1">
    <source>
        <dbReference type="ARBA" id="ARBA00004604"/>
    </source>
</evidence>
<sequence>MGKKSKGSRKGKKAWRANISTDDIDDYFIKTTKDALSGGPLTSVPDESLFYVDKSTDVPIRKKIEKHREKVLHFESVLKTNAFVKPYPSSSVGKLKIKKKKVLPKVQDSIQVENTLGISIPNIWDENDKDNNVKEKRRSMPVSAHFPAVEIEPLGCSYNPPFEAHQDSLAQAVAVEMQKNYQKELGPQPVPLLVFGQSIDEDEKYFIDADNDEDDDIDIDGEVDVKSNEDSLVGRSLKTKRVTRVELNRRIRRKERMKMEEKEKKMEILSEQFERLPDIIKEIAKDDEKKHKKHARRIIAKEERLKVRPPRLGKYKFEPAPMQVLLSEEISGSLRQLKGCSNVARDRFKSLEKRGLLPPIFSRGRK</sequence>
<keyword evidence="6" id="KW-0539">Nucleus</keyword>
<keyword evidence="7" id="KW-0175">Coiled coil</keyword>
<dbReference type="PANTHER" id="PTHR14211:SF7">
    <property type="entry name" value="RIBOSOME BIOGENESIS PROTEIN NOP53"/>
    <property type="match status" value="1"/>
</dbReference>
<comment type="similarity">
    <text evidence="3">Belongs to the NOP53 family.</text>
</comment>
<keyword evidence="9" id="KW-1185">Reference proteome</keyword>
<accession>A0A0K9PAH4</accession>
<evidence type="ECO:0000256" key="2">
    <source>
        <dbReference type="ARBA" id="ARBA00004642"/>
    </source>
</evidence>
<evidence type="ECO:0000256" key="6">
    <source>
        <dbReference type="ARBA" id="ARBA00023242"/>
    </source>
</evidence>
<dbReference type="OMA" id="TEKWTHK"/>
<dbReference type="STRING" id="29655.A0A0K9PAH4"/>
<dbReference type="OrthoDB" id="5072at2759"/>
<proteinExistence type="inferred from homology"/>
<evidence type="ECO:0000256" key="5">
    <source>
        <dbReference type="ARBA" id="ARBA00022517"/>
    </source>
</evidence>
<comment type="caution">
    <text evidence="8">The sequence shown here is derived from an EMBL/GenBank/DDBJ whole genome shotgun (WGS) entry which is preliminary data.</text>
</comment>
<dbReference type="Pfam" id="PF07767">
    <property type="entry name" value="Nop53"/>
    <property type="match status" value="1"/>
</dbReference>
<gene>
    <name evidence="8" type="ORF">ZOSMA_2G01000</name>
</gene>
<dbReference type="AlphaFoldDB" id="A0A0K9PAH4"/>
<dbReference type="GO" id="GO:0005730">
    <property type="term" value="C:nucleolus"/>
    <property type="evidence" value="ECO:0000318"/>
    <property type="project" value="GO_Central"/>
</dbReference>